<organism evidence="1 2">
    <name type="scientific">Eruca vesicaria subsp. sativa</name>
    <name type="common">Garden rocket</name>
    <name type="synonym">Eruca sativa</name>
    <dbReference type="NCBI Taxonomy" id="29727"/>
    <lineage>
        <taxon>Eukaryota</taxon>
        <taxon>Viridiplantae</taxon>
        <taxon>Streptophyta</taxon>
        <taxon>Embryophyta</taxon>
        <taxon>Tracheophyta</taxon>
        <taxon>Spermatophyta</taxon>
        <taxon>Magnoliopsida</taxon>
        <taxon>eudicotyledons</taxon>
        <taxon>Gunneridae</taxon>
        <taxon>Pentapetalae</taxon>
        <taxon>rosids</taxon>
        <taxon>malvids</taxon>
        <taxon>Brassicales</taxon>
        <taxon>Brassicaceae</taxon>
        <taxon>Brassiceae</taxon>
        <taxon>Eruca</taxon>
    </lineage>
</organism>
<comment type="caution">
    <text evidence="1">The sequence shown here is derived from an EMBL/GenBank/DDBJ whole genome shotgun (WGS) entry which is preliminary data.</text>
</comment>
<accession>A0ABC8L2D7</accession>
<name>A0ABC8L2D7_ERUVS</name>
<sequence>MHWVGPNGCEWERIYVISRLYKRIQIKLCPPSFQCAASHRIIYPPSHFSLSLLQSPSNLTPILRLFDFDLQILDLAGTREASVCVVWSEGDLLDVRARLTLSSN</sequence>
<keyword evidence="2" id="KW-1185">Reference proteome</keyword>
<protein>
    <submittedName>
        <fullName evidence="1">Uncharacterized protein</fullName>
    </submittedName>
</protein>
<evidence type="ECO:0000313" key="1">
    <source>
        <dbReference type="EMBL" id="CAH8368951.1"/>
    </source>
</evidence>
<dbReference type="AlphaFoldDB" id="A0ABC8L2D7"/>
<gene>
    <name evidence="1" type="ORF">ERUC_LOCUS31064</name>
</gene>
<proteinExistence type="predicted"/>
<dbReference type="EMBL" id="CAKOAT010416265">
    <property type="protein sequence ID" value="CAH8368951.1"/>
    <property type="molecule type" value="Genomic_DNA"/>
</dbReference>
<evidence type="ECO:0000313" key="2">
    <source>
        <dbReference type="Proteomes" id="UP001642260"/>
    </source>
</evidence>
<dbReference type="Proteomes" id="UP001642260">
    <property type="component" value="Unassembled WGS sequence"/>
</dbReference>
<reference evidence="1 2" key="1">
    <citation type="submission" date="2022-03" db="EMBL/GenBank/DDBJ databases">
        <authorList>
            <person name="Macdonald S."/>
            <person name="Ahmed S."/>
            <person name="Newling K."/>
        </authorList>
    </citation>
    <scope>NUCLEOTIDE SEQUENCE [LARGE SCALE GENOMIC DNA]</scope>
</reference>